<evidence type="ECO:0000313" key="15">
    <source>
        <dbReference type="Proteomes" id="UP000759131"/>
    </source>
</evidence>
<evidence type="ECO:0000256" key="10">
    <source>
        <dbReference type="ARBA" id="ARBA00023180"/>
    </source>
</evidence>
<dbReference type="EMBL" id="CAJPIZ010012843">
    <property type="protein sequence ID" value="CAG2113930.1"/>
    <property type="molecule type" value="Genomic_DNA"/>
</dbReference>
<evidence type="ECO:0000256" key="2">
    <source>
        <dbReference type="ARBA" id="ARBA00004651"/>
    </source>
</evidence>
<evidence type="ECO:0000313" key="14">
    <source>
        <dbReference type="EMBL" id="CAD7633500.1"/>
    </source>
</evidence>
<comment type="subcellular location">
    <subcellularLocation>
        <location evidence="2">Cell membrane</location>
        <topology evidence="2">Multi-pass membrane protein</topology>
    </subcellularLocation>
    <subcellularLocation>
        <location evidence="1">Membrane</location>
        <location evidence="1">Caveola</location>
        <topology evidence="1">Multi-pass membrane protein</topology>
    </subcellularLocation>
</comment>
<gene>
    <name evidence="14" type="ORF">OSB1V03_LOCUS13897</name>
</gene>
<proteinExistence type="inferred from homology"/>
<evidence type="ECO:0000256" key="5">
    <source>
        <dbReference type="ARBA" id="ARBA00022692"/>
    </source>
</evidence>
<dbReference type="Pfam" id="PF01130">
    <property type="entry name" value="CD36"/>
    <property type="match status" value="1"/>
</dbReference>
<evidence type="ECO:0000256" key="1">
    <source>
        <dbReference type="ARBA" id="ARBA00004189"/>
    </source>
</evidence>
<evidence type="ECO:0000256" key="4">
    <source>
        <dbReference type="ARBA" id="ARBA00022475"/>
    </source>
</evidence>
<keyword evidence="5 13" id="KW-0812">Transmembrane</keyword>
<evidence type="ECO:0000256" key="8">
    <source>
        <dbReference type="ARBA" id="ARBA00023157"/>
    </source>
</evidence>
<dbReference type="PRINTS" id="PR01609">
    <property type="entry name" value="CD36FAMILY"/>
</dbReference>
<evidence type="ECO:0000256" key="12">
    <source>
        <dbReference type="ARBA" id="ARBA00042244"/>
    </source>
</evidence>
<reference evidence="14" key="1">
    <citation type="submission" date="2020-11" db="EMBL/GenBank/DDBJ databases">
        <authorList>
            <person name="Tran Van P."/>
        </authorList>
    </citation>
    <scope>NUCLEOTIDE SEQUENCE</scope>
</reference>
<dbReference type="PANTHER" id="PTHR11923:SF110">
    <property type="entry name" value="SCAVENGER RECEPTOR CLASS B MEMBER 1"/>
    <property type="match status" value="1"/>
</dbReference>
<dbReference type="PANTHER" id="PTHR11923">
    <property type="entry name" value="SCAVENGER RECEPTOR CLASS B TYPE-1 SR-B1"/>
    <property type="match status" value="1"/>
</dbReference>
<evidence type="ECO:0000256" key="9">
    <source>
        <dbReference type="ARBA" id="ARBA00023170"/>
    </source>
</evidence>
<keyword evidence="4" id="KW-1003">Cell membrane</keyword>
<protein>
    <recommendedName>
        <fullName evidence="11">Scavenger receptor class B member 1</fullName>
    </recommendedName>
    <alternativeName>
        <fullName evidence="12">SR-BI</fullName>
    </alternativeName>
</protein>
<name>A0A7R9L419_9ACAR</name>
<sequence length="448" mass="50205">ITTLNAPLAIALALIDNLKSQIAKTAALGTVAFLDEDFFIKKSVRELLFDGYPDFLTKLAPILNPKIPFQPSFGWMYGKNETDDGLFVVNTGKADINRVNEIETLNGLPELQFWSGSRCNSLKGAKNGELFNPIPSIDRSLLLFRTNFCRVLSLAWNQTLQSKYGKLRVYRYFPADNSYANSTDYPPNSCYKPNQNVSFADIGDNDGDDVDIPTLLKRVKTLVNDTDVIEKLENLYMDFLANGTQAFDLNANISDHEWGKYRDYPSGVFDLSVCYFGAPVFISNPHFLKADPYFLTTVSGLTPDPTLHQSYLDIEPQTGTPIELELRVQINVHINQLASYFPKYWHMPRIHVPVLWQEFTIHATDDLAGDLHWKLTGPSIIATTISSVFVVIGVLTLLWVLSKPVMRRCKHNNGPVMVADDDNAVGTCDTSALITDNNDHKDSQPVIT</sequence>
<evidence type="ECO:0000256" key="7">
    <source>
        <dbReference type="ARBA" id="ARBA00023136"/>
    </source>
</evidence>
<feature type="non-terminal residue" evidence="14">
    <location>
        <position position="448"/>
    </location>
</feature>
<comment type="similarity">
    <text evidence="3">Belongs to the CD36 family.</text>
</comment>
<dbReference type="EMBL" id="OC867418">
    <property type="protein sequence ID" value="CAD7633500.1"/>
    <property type="molecule type" value="Genomic_DNA"/>
</dbReference>
<keyword evidence="9" id="KW-0675">Receptor</keyword>
<dbReference type="InterPro" id="IPR002159">
    <property type="entry name" value="CD36_fam"/>
</dbReference>
<organism evidence="14">
    <name type="scientific">Medioppia subpectinata</name>
    <dbReference type="NCBI Taxonomy" id="1979941"/>
    <lineage>
        <taxon>Eukaryota</taxon>
        <taxon>Metazoa</taxon>
        <taxon>Ecdysozoa</taxon>
        <taxon>Arthropoda</taxon>
        <taxon>Chelicerata</taxon>
        <taxon>Arachnida</taxon>
        <taxon>Acari</taxon>
        <taxon>Acariformes</taxon>
        <taxon>Sarcoptiformes</taxon>
        <taxon>Oribatida</taxon>
        <taxon>Brachypylina</taxon>
        <taxon>Oppioidea</taxon>
        <taxon>Oppiidae</taxon>
        <taxon>Medioppia</taxon>
    </lineage>
</organism>
<evidence type="ECO:0000256" key="13">
    <source>
        <dbReference type="SAM" id="Phobius"/>
    </source>
</evidence>
<dbReference type="GO" id="GO:0005737">
    <property type="term" value="C:cytoplasm"/>
    <property type="evidence" value="ECO:0007669"/>
    <property type="project" value="TreeGrafter"/>
</dbReference>
<dbReference type="AlphaFoldDB" id="A0A7R9L419"/>
<dbReference type="GO" id="GO:0005044">
    <property type="term" value="F:scavenger receptor activity"/>
    <property type="evidence" value="ECO:0007669"/>
    <property type="project" value="TreeGrafter"/>
</dbReference>
<dbReference type="GO" id="GO:0005901">
    <property type="term" value="C:caveola"/>
    <property type="evidence" value="ECO:0007669"/>
    <property type="project" value="UniProtKB-SubCell"/>
</dbReference>
<evidence type="ECO:0000256" key="11">
    <source>
        <dbReference type="ARBA" id="ARBA00040821"/>
    </source>
</evidence>
<keyword evidence="7 13" id="KW-0472">Membrane</keyword>
<evidence type="ECO:0000256" key="3">
    <source>
        <dbReference type="ARBA" id="ARBA00010532"/>
    </source>
</evidence>
<evidence type="ECO:0000256" key="6">
    <source>
        <dbReference type="ARBA" id="ARBA00022989"/>
    </source>
</evidence>
<keyword evidence="15" id="KW-1185">Reference proteome</keyword>
<keyword evidence="6 13" id="KW-1133">Transmembrane helix</keyword>
<dbReference type="OrthoDB" id="514335at2759"/>
<accession>A0A7R9L419</accession>
<dbReference type="Proteomes" id="UP000759131">
    <property type="component" value="Unassembled WGS sequence"/>
</dbReference>
<keyword evidence="10" id="KW-0325">Glycoprotein</keyword>
<feature type="transmembrane region" description="Helical" evidence="13">
    <location>
        <begin position="380"/>
        <end position="401"/>
    </location>
</feature>
<keyword evidence="8" id="KW-1015">Disulfide bond</keyword>